<sequence length="597" mass="64310">MIGTFGRRAVATIGAAVVWTSAIPSALAGAREAGHGADLLGPETLAYVELSRPGVLLDRLTGDRAMGLIEAVPGYAEALESSRFGEFRRLVEFVSGQLDTTWDEGLRALSGGGIVLGVEEANPPRLVLVVTPEDPGFLDRAHAKLVELARRDAEEKGAPDPIGESEYRGLTAYRVSDEEAHVILDGRLVLANGLDGLKSVVDRHLDGGDRLSDSDAFEGRRPEDTPLAWAYARLDRLRELDPDRFRADEPDDGAMLLIGAWIEHIQTAPWASAWLDWDEDRLAAALTVATPEDGRSEVMARFLPAEGDGAPAPIEFEGRLATINLWRDQYTLWHVREDLLPPEALQGLAQLDSLAGTFFGGRDFGDSVLEPLGSHWQLVAAMQDFGSMDPEPSLKLPSFAMVVELDADRPEFAQRLRVAFQSFLGLANLGGAETGAPPLMLGSETHEGIPISLATFMAAPEAPGEGDEEGGEDPAEVHYRNNFSPSVAEVEGRFIVSSSVGLTRSLIDALKADPGPDPTDATLLMTADGPALAGLVELNRERLVLRNMLERGNDRDAAEREVATLAALLRTLGLGELRLEDGEDASTLVLEFDLGRP</sequence>
<evidence type="ECO:0000313" key="2">
    <source>
        <dbReference type="Proteomes" id="UP000317835"/>
    </source>
</evidence>
<gene>
    <name evidence="1" type="ORF">ElP_12520</name>
</gene>
<evidence type="ECO:0008006" key="3">
    <source>
        <dbReference type="Google" id="ProtNLM"/>
    </source>
</evidence>
<accession>A0A518GXR7</accession>
<keyword evidence="2" id="KW-1185">Reference proteome</keyword>
<dbReference type="KEGG" id="tpla:ElP_12520"/>
<evidence type="ECO:0000313" key="1">
    <source>
        <dbReference type="EMBL" id="QDV33381.1"/>
    </source>
</evidence>
<dbReference type="OrthoDB" id="240224at2"/>
<dbReference type="EMBL" id="CP036426">
    <property type="protein sequence ID" value="QDV33381.1"/>
    <property type="molecule type" value="Genomic_DNA"/>
</dbReference>
<protein>
    <recommendedName>
        <fullName evidence="3">DUF3352 domain-containing protein</fullName>
    </recommendedName>
</protein>
<dbReference type="Proteomes" id="UP000317835">
    <property type="component" value="Chromosome"/>
</dbReference>
<proteinExistence type="predicted"/>
<name>A0A518GXR7_9BACT</name>
<dbReference type="AlphaFoldDB" id="A0A518GXR7"/>
<reference evidence="1 2" key="1">
    <citation type="submission" date="2019-02" db="EMBL/GenBank/DDBJ databases">
        <title>Deep-cultivation of Planctomycetes and their phenomic and genomic characterization uncovers novel biology.</title>
        <authorList>
            <person name="Wiegand S."/>
            <person name="Jogler M."/>
            <person name="Boedeker C."/>
            <person name="Pinto D."/>
            <person name="Vollmers J."/>
            <person name="Rivas-Marin E."/>
            <person name="Kohn T."/>
            <person name="Peeters S.H."/>
            <person name="Heuer A."/>
            <person name="Rast P."/>
            <person name="Oberbeckmann S."/>
            <person name="Bunk B."/>
            <person name="Jeske O."/>
            <person name="Meyerdierks A."/>
            <person name="Storesund J.E."/>
            <person name="Kallscheuer N."/>
            <person name="Luecker S."/>
            <person name="Lage O.M."/>
            <person name="Pohl T."/>
            <person name="Merkel B.J."/>
            <person name="Hornburger P."/>
            <person name="Mueller R.-W."/>
            <person name="Bruemmer F."/>
            <person name="Labrenz M."/>
            <person name="Spormann A.M."/>
            <person name="Op den Camp H."/>
            <person name="Overmann J."/>
            <person name="Amann R."/>
            <person name="Jetten M.S.M."/>
            <person name="Mascher T."/>
            <person name="Medema M.H."/>
            <person name="Devos D.P."/>
            <person name="Kaster A.-K."/>
            <person name="Ovreas L."/>
            <person name="Rohde M."/>
            <person name="Galperin M.Y."/>
            <person name="Jogler C."/>
        </authorList>
    </citation>
    <scope>NUCLEOTIDE SEQUENCE [LARGE SCALE GENOMIC DNA]</scope>
    <source>
        <strain evidence="1 2">ElP</strain>
    </source>
</reference>
<organism evidence="1 2">
    <name type="scientific">Tautonia plasticadhaerens</name>
    <dbReference type="NCBI Taxonomy" id="2527974"/>
    <lineage>
        <taxon>Bacteria</taxon>
        <taxon>Pseudomonadati</taxon>
        <taxon>Planctomycetota</taxon>
        <taxon>Planctomycetia</taxon>
        <taxon>Isosphaerales</taxon>
        <taxon>Isosphaeraceae</taxon>
        <taxon>Tautonia</taxon>
    </lineage>
</organism>
<dbReference type="RefSeq" id="WP_145267768.1">
    <property type="nucleotide sequence ID" value="NZ_CP036426.1"/>
</dbReference>